<protein>
    <submittedName>
        <fullName evidence="2">Uncharacterized protein</fullName>
    </submittedName>
</protein>
<sequence>MVSVSALRRSVSGKKDSVGKETLSGQNRSRWSPLHCCPSAKPPKKQRMRRRPCEQPQPGLSTHLYSTHSLGGPSVNLGGTHLSRRYKCWTLIGSR</sequence>
<accession>A0A9E7FI42</accession>
<name>A0A9E7FI42_9LILI</name>
<dbReference type="EMBL" id="CP097506">
    <property type="protein sequence ID" value="URD95542.1"/>
    <property type="molecule type" value="Genomic_DNA"/>
</dbReference>
<evidence type="ECO:0000313" key="2">
    <source>
        <dbReference type="EMBL" id="URD95542.1"/>
    </source>
</evidence>
<proteinExistence type="predicted"/>
<feature type="region of interest" description="Disordered" evidence="1">
    <location>
        <begin position="1"/>
        <end position="76"/>
    </location>
</feature>
<dbReference type="AlphaFoldDB" id="A0A9E7FI42"/>
<evidence type="ECO:0000313" key="3">
    <source>
        <dbReference type="Proteomes" id="UP001055439"/>
    </source>
</evidence>
<dbReference type="Proteomes" id="UP001055439">
    <property type="component" value="Chromosome 4"/>
</dbReference>
<organism evidence="2 3">
    <name type="scientific">Musa troglodytarum</name>
    <name type="common">fe'i banana</name>
    <dbReference type="NCBI Taxonomy" id="320322"/>
    <lineage>
        <taxon>Eukaryota</taxon>
        <taxon>Viridiplantae</taxon>
        <taxon>Streptophyta</taxon>
        <taxon>Embryophyta</taxon>
        <taxon>Tracheophyta</taxon>
        <taxon>Spermatophyta</taxon>
        <taxon>Magnoliopsida</taxon>
        <taxon>Liliopsida</taxon>
        <taxon>Zingiberales</taxon>
        <taxon>Musaceae</taxon>
        <taxon>Musa</taxon>
    </lineage>
</organism>
<reference evidence="2" key="1">
    <citation type="submission" date="2022-05" db="EMBL/GenBank/DDBJ databases">
        <title>The Musa troglodytarum L. genome provides insights into the mechanism of non-climacteric behaviour and enrichment of carotenoids.</title>
        <authorList>
            <person name="Wang J."/>
        </authorList>
    </citation>
    <scope>NUCLEOTIDE SEQUENCE</scope>
    <source>
        <tissue evidence="2">Leaf</tissue>
    </source>
</reference>
<gene>
    <name evidence="2" type="ORF">MUK42_35555</name>
</gene>
<keyword evidence="3" id="KW-1185">Reference proteome</keyword>
<feature type="compositionally biased region" description="Polar residues" evidence="1">
    <location>
        <begin position="58"/>
        <end position="69"/>
    </location>
</feature>
<evidence type="ECO:0000256" key="1">
    <source>
        <dbReference type="SAM" id="MobiDB-lite"/>
    </source>
</evidence>